<comment type="caution">
    <text evidence="1">The sequence shown here is derived from an EMBL/GenBank/DDBJ whole genome shotgun (WGS) entry which is preliminary data.</text>
</comment>
<dbReference type="Proteomes" id="UP000297747">
    <property type="component" value="Unassembled WGS sequence"/>
</dbReference>
<dbReference type="EMBL" id="SPQA01000022">
    <property type="protein sequence ID" value="TFU30298.1"/>
    <property type="molecule type" value="Genomic_DNA"/>
</dbReference>
<reference evidence="1 2" key="1">
    <citation type="submission" date="2019-03" db="EMBL/GenBank/DDBJ databases">
        <title>Diversity of the mouse oral microbiome.</title>
        <authorList>
            <person name="Joseph S."/>
            <person name="Aduse-Opoku J."/>
            <person name="Curtis M."/>
            <person name="Wade W."/>
            <person name="Hashim A."/>
        </authorList>
    </citation>
    <scope>NUCLEOTIDE SEQUENCE [LARGE SCALE GENOMIC DNA]</scope>
    <source>
        <strain evidence="1 2">HT4</strain>
    </source>
</reference>
<sequence>MLTVIGTLKIIHRWLDGNLDYYERDFRMGAKKDPLERSSWGNFGAKNFKSIQIYLNSKKNQKIETLIL</sequence>
<dbReference type="AlphaFoldDB" id="A0A4Y9FPV2"/>
<protein>
    <submittedName>
        <fullName evidence="1">Uncharacterized protein</fullName>
    </submittedName>
</protein>
<evidence type="ECO:0000313" key="2">
    <source>
        <dbReference type="Proteomes" id="UP000297747"/>
    </source>
</evidence>
<accession>A0A4Y9FPV2</accession>
<name>A0A4Y9FPV2_STRAI</name>
<proteinExistence type="predicted"/>
<gene>
    <name evidence="1" type="ORF">E4U01_06775</name>
</gene>
<organism evidence="1 2">
    <name type="scientific">Streptococcus acidominimus</name>
    <dbReference type="NCBI Taxonomy" id="1326"/>
    <lineage>
        <taxon>Bacteria</taxon>
        <taxon>Bacillati</taxon>
        <taxon>Bacillota</taxon>
        <taxon>Bacilli</taxon>
        <taxon>Lactobacillales</taxon>
        <taxon>Streptococcaceae</taxon>
        <taxon>Streptococcus</taxon>
    </lineage>
</organism>
<evidence type="ECO:0000313" key="1">
    <source>
        <dbReference type="EMBL" id="TFU30298.1"/>
    </source>
</evidence>